<feature type="compositionally biased region" description="Basic and acidic residues" evidence="1">
    <location>
        <begin position="166"/>
        <end position="176"/>
    </location>
</feature>
<dbReference type="Proteomes" id="UP001310890">
    <property type="component" value="Unassembled WGS sequence"/>
</dbReference>
<dbReference type="AlphaFoldDB" id="A0AAN7TAR1"/>
<organism evidence="2 3">
    <name type="scientific">Meristemomyces frigidus</name>
    <dbReference type="NCBI Taxonomy" id="1508187"/>
    <lineage>
        <taxon>Eukaryota</taxon>
        <taxon>Fungi</taxon>
        <taxon>Dikarya</taxon>
        <taxon>Ascomycota</taxon>
        <taxon>Pezizomycotina</taxon>
        <taxon>Dothideomycetes</taxon>
        <taxon>Dothideomycetidae</taxon>
        <taxon>Mycosphaerellales</taxon>
        <taxon>Teratosphaeriaceae</taxon>
        <taxon>Meristemomyces</taxon>
    </lineage>
</organism>
<gene>
    <name evidence="2" type="ORF">LTR62_008637</name>
</gene>
<evidence type="ECO:0000256" key="1">
    <source>
        <dbReference type="SAM" id="MobiDB-lite"/>
    </source>
</evidence>
<protein>
    <submittedName>
        <fullName evidence="2">Uncharacterized protein</fullName>
    </submittedName>
</protein>
<name>A0AAN7TAR1_9PEZI</name>
<evidence type="ECO:0000313" key="3">
    <source>
        <dbReference type="Proteomes" id="UP001310890"/>
    </source>
</evidence>
<feature type="compositionally biased region" description="Basic and acidic residues" evidence="1">
    <location>
        <begin position="145"/>
        <end position="157"/>
    </location>
</feature>
<dbReference type="EMBL" id="JAVRRL010000091">
    <property type="protein sequence ID" value="KAK5108253.1"/>
    <property type="molecule type" value="Genomic_DNA"/>
</dbReference>
<feature type="compositionally biased region" description="Low complexity" evidence="1">
    <location>
        <begin position="179"/>
        <end position="190"/>
    </location>
</feature>
<sequence length="234" mass="25237">MVPRTAYPPNRHHASLTIHVPPATVEIALAEFLTQLEKTPYLHPDAQLSTSGIAFAAQSGSKGGIAVHHLRRIEAGLRGEHLAVETFEELEREYGQGPDGIGRELPEGNDGVLDNVIGEKARKASLVADWAETTSEAAYGSSRHKQPDLGPDERDQTSYEQSQHMLEGEVGSRDTAHGQQVSRVPPVVRQADGMAGKAGKKSGVGQRSQDPKMARKEAKKARRKAEKAAGRSEG</sequence>
<evidence type="ECO:0000313" key="2">
    <source>
        <dbReference type="EMBL" id="KAK5108253.1"/>
    </source>
</evidence>
<proteinExistence type="predicted"/>
<accession>A0AAN7TAR1</accession>
<reference evidence="2" key="1">
    <citation type="submission" date="2023-08" db="EMBL/GenBank/DDBJ databases">
        <title>Black Yeasts Isolated from many extreme environments.</title>
        <authorList>
            <person name="Coleine C."/>
            <person name="Stajich J.E."/>
            <person name="Selbmann L."/>
        </authorList>
    </citation>
    <scope>NUCLEOTIDE SEQUENCE</scope>
    <source>
        <strain evidence="2">CCFEE 5401</strain>
    </source>
</reference>
<feature type="region of interest" description="Disordered" evidence="1">
    <location>
        <begin position="136"/>
        <end position="234"/>
    </location>
</feature>
<comment type="caution">
    <text evidence="2">The sequence shown here is derived from an EMBL/GenBank/DDBJ whole genome shotgun (WGS) entry which is preliminary data.</text>
</comment>